<dbReference type="EMBL" id="MAAO01000007">
    <property type="protein sequence ID" value="OUR95818.1"/>
    <property type="molecule type" value="Genomic_DNA"/>
</dbReference>
<proteinExistence type="predicted"/>
<dbReference type="Proteomes" id="UP000196531">
    <property type="component" value="Unassembled WGS sequence"/>
</dbReference>
<protein>
    <submittedName>
        <fullName evidence="1">Uncharacterized protein</fullName>
    </submittedName>
</protein>
<accession>A0A1Y5F5H7</accession>
<organism evidence="1 2">
    <name type="scientific">Halobacteriovorax marinus</name>
    <dbReference type="NCBI Taxonomy" id="97084"/>
    <lineage>
        <taxon>Bacteria</taxon>
        <taxon>Pseudomonadati</taxon>
        <taxon>Bdellovibrionota</taxon>
        <taxon>Bacteriovoracia</taxon>
        <taxon>Bacteriovoracales</taxon>
        <taxon>Halobacteriovoraceae</taxon>
        <taxon>Halobacteriovorax</taxon>
    </lineage>
</organism>
<comment type="caution">
    <text evidence="1">The sequence shown here is derived from an EMBL/GenBank/DDBJ whole genome shotgun (WGS) entry which is preliminary data.</text>
</comment>
<evidence type="ECO:0000313" key="2">
    <source>
        <dbReference type="Proteomes" id="UP000196531"/>
    </source>
</evidence>
<sequence>MICLNLKQELQNIHFELSGKLNLEGLRKIYSKSIQEGSELSQVLLSMFYRMENENYPDESISSELTAIISSLPTDYKKSYRCEINLILASEYKRLGHEELFQKTLQIANEIEATDLAGSQVTYLAENLAKVVTGPKLKGKELVLYNSLLAGPKEKFDLIFEIYGNDCDISKCERSFKTLLNRLRKKMSEEIILNTENFYEIRS</sequence>
<evidence type="ECO:0000313" key="1">
    <source>
        <dbReference type="EMBL" id="OUR95818.1"/>
    </source>
</evidence>
<reference evidence="2" key="1">
    <citation type="journal article" date="2017" name="Proc. Natl. Acad. Sci. U.S.A.">
        <title>Simulation of Deepwater Horizon oil plume reveals substrate specialization within a complex community of hydrocarbon-degraders.</title>
        <authorList>
            <person name="Hu P."/>
            <person name="Dubinsky E.A."/>
            <person name="Probst A.J."/>
            <person name="Wang J."/>
            <person name="Sieber C.M.K."/>
            <person name="Tom L.M."/>
            <person name="Gardinali P."/>
            <person name="Banfield J.F."/>
            <person name="Atlas R.M."/>
            <person name="Andersen G.L."/>
        </authorList>
    </citation>
    <scope>NUCLEOTIDE SEQUENCE [LARGE SCALE GENOMIC DNA]</scope>
</reference>
<gene>
    <name evidence="1" type="ORF">A9Q84_15060</name>
</gene>
<name>A0A1Y5F5H7_9BACT</name>
<dbReference type="AlphaFoldDB" id="A0A1Y5F5H7"/>